<comment type="caution">
    <text evidence="11">The sequence shown here is derived from an EMBL/GenBank/DDBJ whole genome shotgun (WGS) entry which is preliminary data.</text>
</comment>
<evidence type="ECO:0000256" key="7">
    <source>
        <dbReference type="ARBA" id="ARBA00022741"/>
    </source>
</evidence>
<dbReference type="AlphaFoldDB" id="A0A1G2Q2J4"/>
<evidence type="ECO:0000256" key="2">
    <source>
        <dbReference type="ARBA" id="ARBA00007599"/>
    </source>
</evidence>
<evidence type="ECO:0000256" key="3">
    <source>
        <dbReference type="ARBA" id="ARBA00019010"/>
    </source>
</evidence>
<dbReference type="GO" id="GO:0005524">
    <property type="term" value="F:ATP binding"/>
    <property type="evidence" value="ECO:0007669"/>
    <property type="project" value="UniProtKB-KW"/>
</dbReference>
<evidence type="ECO:0000256" key="5">
    <source>
        <dbReference type="ARBA" id="ARBA00022694"/>
    </source>
</evidence>
<keyword evidence="4" id="KW-0963">Cytoplasm</keyword>
<accession>A0A1G2Q2J4</accession>
<dbReference type="InterPro" id="IPR003442">
    <property type="entry name" value="T6A_TsaE"/>
</dbReference>
<dbReference type="NCBIfam" id="TIGR00150">
    <property type="entry name" value="T6A_YjeE"/>
    <property type="match status" value="1"/>
</dbReference>
<evidence type="ECO:0000256" key="1">
    <source>
        <dbReference type="ARBA" id="ARBA00004496"/>
    </source>
</evidence>
<evidence type="ECO:0000256" key="9">
    <source>
        <dbReference type="ARBA" id="ARBA00022842"/>
    </source>
</evidence>
<dbReference type="Proteomes" id="UP000178936">
    <property type="component" value="Unassembled WGS sequence"/>
</dbReference>
<keyword evidence="7" id="KW-0547">Nucleotide-binding</keyword>
<proteinExistence type="inferred from homology"/>
<keyword evidence="8" id="KW-0067">ATP-binding</keyword>
<dbReference type="GO" id="GO:0005737">
    <property type="term" value="C:cytoplasm"/>
    <property type="evidence" value="ECO:0007669"/>
    <property type="project" value="UniProtKB-SubCell"/>
</dbReference>
<dbReference type="GO" id="GO:0016740">
    <property type="term" value="F:transferase activity"/>
    <property type="evidence" value="ECO:0007669"/>
    <property type="project" value="UniProtKB-KW"/>
</dbReference>
<dbReference type="GO" id="GO:0002949">
    <property type="term" value="P:tRNA threonylcarbamoyladenosine modification"/>
    <property type="evidence" value="ECO:0007669"/>
    <property type="project" value="InterPro"/>
</dbReference>
<evidence type="ECO:0000256" key="10">
    <source>
        <dbReference type="ARBA" id="ARBA00032441"/>
    </source>
</evidence>
<dbReference type="PANTHER" id="PTHR33540">
    <property type="entry name" value="TRNA THREONYLCARBAMOYLADENOSINE BIOSYNTHESIS PROTEIN TSAE"/>
    <property type="match status" value="1"/>
</dbReference>
<evidence type="ECO:0000256" key="8">
    <source>
        <dbReference type="ARBA" id="ARBA00022840"/>
    </source>
</evidence>
<dbReference type="SUPFAM" id="SSF52540">
    <property type="entry name" value="P-loop containing nucleoside triphosphate hydrolases"/>
    <property type="match status" value="1"/>
</dbReference>
<comment type="similarity">
    <text evidence="2">Belongs to the TsaE family.</text>
</comment>
<dbReference type="EMBL" id="MHTB01000037">
    <property type="protein sequence ID" value="OHA54790.1"/>
    <property type="molecule type" value="Genomic_DNA"/>
</dbReference>
<evidence type="ECO:0000256" key="6">
    <source>
        <dbReference type="ARBA" id="ARBA00022723"/>
    </source>
</evidence>
<organism evidence="11 12">
    <name type="scientific">Candidatus Veblenbacteria bacterium RIFOXYA2_FULL_43_9</name>
    <dbReference type="NCBI Taxonomy" id="1802425"/>
    <lineage>
        <taxon>Bacteria</taxon>
        <taxon>Candidatus Vebleniibacteriota</taxon>
    </lineage>
</organism>
<dbReference type="Pfam" id="PF02367">
    <property type="entry name" value="TsaE"/>
    <property type="match status" value="1"/>
</dbReference>
<comment type="subcellular location">
    <subcellularLocation>
        <location evidence="1">Cytoplasm</location>
    </subcellularLocation>
</comment>
<evidence type="ECO:0000256" key="4">
    <source>
        <dbReference type="ARBA" id="ARBA00022490"/>
    </source>
</evidence>
<dbReference type="PANTHER" id="PTHR33540:SF2">
    <property type="entry name" value="TRNA THREONYLCARBAMOYLADENOSINE BIOSYNTHESIS PROTEIN TSAE"/>
    <property type="match status" value="1"/>
</dbReference>
<keyword evidence="9" id="KW-0460">Magnesium</keyword>
<reference evidence="11 12" key="1">
    <citation type="journal article" date="2016" name="Nat. Commun.">
        <title>Thousands of microbial genomes shed light on interconnected biogeochemical processes in an aquifer system.</title>
        <authorList>
            <person name="Anantharaman K."/>
            <person name="Brown C.T."/>
            <person name="Hug L.A."/>
            <person name="Sharon I."/>
            <person name="Castelle C.J."/>
            <person name="Probst A.J."/>
            <person name="Thomas B.C."/>
            <person name="Singh A."/>
            <person name="Wilkins M.J."/>
            <person name="Karaoz U."/>
            <person name="Brodie E.L."/>
            <person name="Williams K.H."/>
            <person name="Hubbard S.S."/>
            <person name="Banfield J.F."/>
        </authorList>
    </citation>
    <scope>NUCLEOTIDE SEQUENCE [LARGE SCALE GENOMIC DNA]</scope>
</reference>
<dbReference type="GO" id="GO:0046872">
    <property type="term" value="F:metal ion binding"/>
    <property type="evidence" value="ECO:0007669"/>
    <property type="project" value="UniProtKB-KW"/>
</dbReference>
<name>A0A1G2Q2J4_9BACT</name>
<dbReference type="InterPro" id="IPR027417">
    <property type="entry name" value="P-loop_NTPase"/>
</dbReference>
<keyword evidence="6" id="KW-0479">Metal-binding</keyword>
<keyword evidence="5" id="KW-0819">tRNA processing</keyword>
<evidence type="ECO:0000313" key="12">
    <source>
        <dbReference type="Proteomes" id="UP000178936"/>
    </source>
</evidence>
<sequence length="147" mass="16174">MKGQKFISKSAAQTKLLGIKLAKQLNGNEVIALVGNLGSGKTTFVKGLAKGLGVKDVITSPTFVLMKNYKAKHKTIKNFVHVDCYRIPGIELTAIGLGDFLNQADTVVAIEWAEKLPKKFKPKLVLNFVNTKQPNTRLIKIKSPQDR</sequence>
<gene>
    <name evidence="11" type="ORF">A2226_02885</name>
</gene>
<evidence type="ECO:0000313" key="11">
    <source>
        <dbReference type="EMBL" id="OHA54790.1"/>
    </source>
</evidence>
<keyword evidence="11" id="KW-0808">Transferase</keyword>
<dbReference type="Gene3D" id="3.40.50.300">
    <property type="entry name" value="P-loop containing nucleotide triphosphate hydrolases"/>
    <property type="match status" value="1"/>
</dbReference>
<protein>
    <recommendedName>
        <fullName evidence="3">tRNA threonylcarbamoyladenosine biosynthesis protein TsaE</fullName>
    </recommendedName>
    <alternativeName>
        <fullName evidence="10">t(6)A37 threonylcarbamoyladenosine biosynthesis protein TsaE</fullName>
    </alternativeName>
</protein>